<reference evidence="1" key="1">
    <citation type="submission" date="2022-08" db="EMBL/GenBank/DDBJ databases">
        <title>Nisaea acidiphila sp. nov., isolated from a marine algal debris and emended description of the genus Nisaea Urios et al. 2008.</title>
        <authorList>
            <person name="Kwon K."/>
        </authorList>
    </citation>
    <scope>NUCLEOTIDE SEQUENCE</scope>
    <source>
        <strain evidence="1">MEBiC11861</strain>
    </source>
</reference>
<dbReference type="CDD" id="cd06233">
    <property type="entry name" value="M14-like"/>
    <property type="match status" value="1"/>
</dbReference>
<dbReference type="KEGG" id="naci:NUH88_19385"/>
<sequence>MSILEFLDHAFSKDYAEARERLLAAAKRDGAEVTTYENPNKGPNGETLACDAAWVGPKDAKKVLVTISATHGVEGFCGSGAQIDWFLSGARQGLGADMAALHIHALNPHGFAWLRRVTDEGCDLNRNYIDFSKPVPENPGHDELVGALVPPALDEATLKAAEDKIAAFRAKHGEKAFQAARKAGQYKHAHSMFFGGFGPSWARQTLEKIIEDFKLADRALVSVIDYHTGLGPFGYGEPICAHLPGSKGMQRVVEMYGDSVGVPELGTSSSIPLHGTSRELWNAKLGDDYTYVALEYGTYSTDRGRIALREDHWLHNQGEVDWNAPETKRIKEQIRNHYSPQMSDWYEMVLWRSRQIIRQTMIGLEKFG</sequence>
<dbReference type="Pfam" id="PF10994">
    <property type="entry name" value="DUF2817"/>
    <property type="match status" value="1"/>
</dbReference>
<dbReference type="AlphaFoldDB" id="A0A9J7AVV0"/>
<dbReference type="InterPro" id="IPR021259">
    <property type="entry name" value="DUF2817"/>
</dbReference>
<dbReference type="RefSeq" id="WP_257768286.1">
    <property type="nucleotide sequence ID" value="NZ_CP102480.1"/>
</dbReference>
<protein>
    <submittedName>
        <fullName evidence="1">M14 family metallopeptidase</fullName>
    </submittedName>
</protein>
<accession>A0A9J7AVV0</accession>
<dbReference type="EMBL" id="CP102480">
    <property type="protein sequence ID" value="UUX49549.1"/>
    <property type="molecule type" value="Genomic_DNA"/>
</dbReference>
<organism evidence="1 2">
    <name type="scientific">Nisaea acidiphila</name>
    <dbReference type="NCBI Taxonomy" id="1862145"/>
    <lineage>
        <taxon>Bacteria</taxon>
        <taxon>Pseudomonadati</taxon>
        <taxon>Pseudomonadota</taxon>
        <taxon>Alphaproteobacteria</taxon>
        <taxon>Rhodospirillales</taxon>
        <taxon>Thalassobaculaceae</taxon>
        <taxon>Nisaea</taxon>
    </lineage>
</organism>
<evidence type="ECO:0000313" key="1">
    <source>
        <dbReference type="EMBL" id="UUX49549.1"/>
    </source>
</evidence>
<dbReference type="SUPFAM" id="SSF53187">
    <property type="entry name" value="Zn-dependent exopeptidases"/>
    <property type="match status" value="1"/>
</dbReference>
<name>A0A9J7AVV0_9PROT</name>
<dbReference type="Gene3D" id="3.40.630.10">
    <property type="entry name" value="Zn peptidases"/>
    <property type="match status" value="1"/>
</dbReference>
<dbReference type="Proteomes" id="UP001060336">
    <property type="component" value="Chromosome"/>
</dbReference>
<proteinExistence type="predicted"/>
<gene>
    <name evidence="1" type="ORF">NUH88_19385</name>
</gene>
<keyword evidence="2" id="KW-1185">Reference proteome</keyword>
<evidence type="ECO:0000313" key="2">
    <source>
        <dbReference type="Proteomes" id="UP001060336"/>
    </source>
</evidence>